<reference evidence="2" key="1">
    <citation type="submission" date="2021-11" db="EMBL/GenBank/DDBJ databases">
        <authorList>
            <person name="Herlambang A."/>
            <person name="Guo Y."/>
            <person name="Takashima Y."/>
            <person name="Nishizawa T."/>
        </authorList>
    </citation>
    <scope>NUCLEOTIDE SEQUENCE</scope>
    <source>
        <strain evidence="2">E1425</strain>
    </source>
</reference>
<feature type="coiled-coil region" evidence="1">
    <location>
        <begin position="35"/>
        <end position="125"/>
    </location>
</feature>
<protein>
    <submittedName>
        <fullName evidence="2">Uncharacterized protein</fullName>
    </submittedName>
</protein>
<accession>A0A9P3H7X0</accession>
<sequence>MTTNTKVNTDDKREPKTKIEELIDDEYLASLRVRIDKMAQELDGITVRLEKKIQERKVILKRKRTQLDAADDLARTLKDRLGSFKLLREKVEDQMQADTGLNNEREEMEDELSRLEDDLQDHALFLKKTDKAFQPLLTITDDQ</sequence>
<proteinExistence type="predicted"/>
<evidence type="ECO:0000313" key="2">
    <source>
        <dbReference type="EMBL" id="GJJ71766.1"/>
    </source>
</evidence>
<evidence type="ECO:0000313" key="3">
    <source>
        <dbReference type="Proteomes" id="UP000827284"/>
    </source>
</evidence>
<name>A0A9P3H7X0_9FUNG</name>
<dbReference type="AlphaFoldDB" id="A0A9P3H7X0"/>
<evidence type="ECO:0000256" key="1">
    <source>
        <dbReference type="SAM" id="Coils"/>
    </source>
</evidence>
<dbReference type="EMBL" id="BQFW01000006">
    <property type="protein sequence ID" value="GJJ71766.1"/>
    <property type="molecule type" value="Genomic_DNA"/>
</dbReference>
<keyword evidence="3" id="KW-1185">Reference proteome</keyword>
<gene>
    <name evidence="2" type="ORF">EMPS_04123</name>
</gene>
<comment type="caution">
    <text evidence="2">The sequence shown here is derived from an EMBL/GenBank/DDBJ whole genome shotgun (WGS) entry which is preliminary data.</text>
</comment>
<reference evidence="2" key="2">
    <citation type="journal article" date="2022" name="Microbiol. Resour. Announc.">
        <title>Whole-Genome Sequence of Entomortierella parvispora E1425, a Mucoromycotan Fungus Associated with Burkholderiaceae-Related Endosymbiotic Bacteria.</title>
        <authorList>
            <person name="Herlambang A."/>
            <person name="Guo Y."/>
            <person name="Takashima Y."/>
            <person name="Narisawa K."/>
            <person name="Ohta H."/>
            <person name="Nishizawa T."/>
        </authorList>
    </citation>
    <scope>NUCLEOTIDE SEQUENCE</scope>
    <source>
        <strain evidence="2">E1425</strain>
    </source>
</reference>
<keyword evidence="1" id="KW-0175">Coiled coil</keyword>
<organism evidence="2 3">
    <name type="scientific">Entomortierella parvispora</name>
    <dbReference type="NCBI Taxonomy" id="205924"/>
    <lineage>
        <taxon>Eukaryota</taxon>
        <taxon>Fungi</taxon>
        <taxon>Fungi incertae sedis</taxon>
        <taxon>Mucoromycota</taxon>
        <taxon>Mortierellomycotina</taxon>
        <taxon>Mortierellomycetes</taxon>
        <taxon>Mortierellales</taxon>
        <taxon>Mortierellaceae</taxon>
        <taxon>Entomortierella</taxon>
    </lineage>
</organism>
<dbReference type="Proteomes" id="UP000827284">
    <property type="component" value="Unassembled WGS sequence"/>
</dbReference>